<dbReference type="AlphaFoldDB" id="A0AAE0MGK2"/>
<dbReference type="InterPro" id="IPR045863">
    <property type="entry name" value="CorA_TM1_TM2"/>
</dbReference>
<keyword evidence="7" id="KW-1185">Reference proteome</keyword>
<proteinExistence type="predicted"/>
<organism evidence="6 7">
    <name type="scientific">Apodospora peruviana</name>
    <dbReference type="NCBI Taxonomy" id="516989"/>
    <lineage>
        <taxon>Eukaryota</taxon>
        <taxon>Fungi</taxon>
        <taxon>Dikarya</taxon>
        <taxon>Ascomycota</taxon>
        <taxon>Pezizomycotina</taxon>
        <taxon>Sordariomycetes</taxon>
        <taxon>Sordariomycetidae</taxon>
        <taxon>Sordariales</taxon>
        <taxon>Lasiosphaeriaceae</taxon>
        <taxon>Apodospora</taxon>
    </lineage>
</organism>
<evidence type="ECO:0000256" key="3">
    <source>
        <dbReference type="ARBA" id="ARBA00022989"/>
    </source>
</evidence>
<comment type="subcellular location">
    <subcellularLocation>
        <location evidence="1">Membrane</location>
        <topology evidence="1">Multi-pass membrane protein</topology>
    </subcellularLocation>
</comment>
<dbReference type="SUPFAM" id="SSF144083">
    <property type="entry name" value="Magnesium transport protein CorA, transmembrane region"/>
    <property type="match status" value="1"/>
</dbReference>
<reference evidence="6" key="2">
    <citation type="submission" date="2023-06" db="EMBL/GenBank/DDBJ databases">
        <authorList>
            <consortium name="Lawrence Berkeley National Laboratory"/>
            <person name="Haridas S."/>
            <person name="Hensen N."/>
            <person name="Bonometti L."/>
            <person name="Westerberg I."/>
            <person name="Brannstrom I.O."/>
            <person name="Guillou S."/>
            <person name="Cros-Aarteil S."/>
            <person name="Calhoun S."/>
            <person name="Kuo A."/>
            <person name="Mondo S."/>
            <person name="Pangilinan J."/>
            <person name="Riley R."/>
            <person name="Labutti K."/>
            <person name="Andreopoulos B."/>
            <person name="Lipzen A."/>
            <person name="Chen C."/>
            <person name="Yanf M."/>
            <person name="Daum C."/>
            <person name="Ng V."/>
            <person name="Clum A."/>
            <person name="Steindorff A."/>
            <person name="Ohm R."/>
            <person name="Martin F."/>
            <person name="Silar P."/>
            <person name="Natvig D."/>
            <person name="Lalanne C."/>
            <person name="Gautier V."/>
            <person name="Ament-Velasquez S.L."/>
            <person name="Kruys A."/>
            <person name="Hutchinson M.I."/>
            <person name="Powell A.J."/>
            <person name="Barry K."/>
            <person name="Miller A.N."/>
            <person name="Grigoriev I.V."/>
            <person name="Debuchy R."/>
            <person name="Gladieux P."/>
            <person name="Thoren M.H."/>
            <person name="Johannesson H."/>
        </authorList>
    </citation>
    <scope>NUCLEOTIDE SEQUENCE</scope>
    <source>
        <strain evidence="6">CBS 118394</strain>
    </source>
</reference>
<dbReference type="Gene3D" id="1.20.58.340">
    <property type="entry name" value="Magnesium transport protein CorA, transmembrane region"/>
    <property type="match status" value="1"/>
</dbReference>
<evidence type="ECO:0000256" key="1">
    <source>
        <dbReference type="ARBA" id="ARBA00004141"/>
    </source>
</evidence>
<comment type="caution">
    <text evidence="6">The sequence shown here is derived from an EMBL/GenBank/DDBJ whole genome shotgun (WGS) entry which is preliminary data.</text>
</comment>
<accession>A0AAE0MGK2</accession>
<name>A0AAE0MGK2_9PEZI</name>
<evidence type="ECO:0000256" key="4">
    <source>
        <dbReference type="ARBA" id="ARBA00023136"/>
    </source>
</evidence>
<protein>
    <submittedName>
        <fullName evidence="6">Uncharacterized protein</fullName>
    </submittedName>
</protein>
<feature type="transmembrane region" description="Helical" evidence="5">
    <location>
        <begin position="57"/>
        <end position="79"/>
    </location>
</feature>
<dbReference type="Proteomes" id="UP001283341">
    <property type="component" value="Unassembled WGS sequence"/>
</dbReference>
<evidence type="ECO:0000256" key="5">
    <source>
        <dbReference type="SAM" id="Phobius"/>
    </source>
</evidence>
<evidence type="ECO:0000313" key="6">
    <source>
        <dbReference type="EMBL" id="KAK3331430.1"/>
    </source>
</evidence>
<evidence type="ECO:0000256" key="2">
    <source>
        <dbReference type="ARBA" id="ARBA00022692"/>
    </source>
</evidence>
<keyword evidence="3 5" id="KW-1133">Transmembrane helix</keyword>
<evidence type="ECO:0000313" key="7">
    <source>
        <dbReference type="Proteomes" id="UP001283341"/>
    </source>
</evidence>
<reference evidence="6" key="1">
    <citation type="journal article" date="2023" name="Mol. Phylogenet. Evol.">
        <title>Genome-scale phylogeny and comparative genomics of the fungal order Sordariales.</title>
        <authorList>
            <person name="Hensen N."/>
            <person name="Bonometti L."/>
            <person name="Westerberg I."/>
            <person name="Brannstrom I.O."/>
            <person name="Guillou S."/>
            <person name="Cros-Aarteil S."/>
            <person name="Calhoun S."/>
            <person name="Haridas S."/>
            <person name="Kuo A."/>
            <person name="Mondo S."/>
            <person name="Pangilinan J."/>
            <person name="Riley R."/>
            <person name="LaButti K."/>
            <person name="Andreopoulos B."/>
            <person name="Lipzen A."/>
            <person name="Chen C."/>
            <person name="Yan M."/>
            <person name="Daum C."/>
            <person name="Ng V."/>
            <person name="Clum A."/>
            <person name="Steindorff A."/>
            <person name="Ohm R.A."/>
            <person name="Martin F."/>
            <person name="Silar P."/>
            <person name="Natvig D.O."/>
            <person name="Lalanne C."/>
            <person name="Gautier V."/>
            <person name="Ament-Velasquez S.L."/>
            <person name="Kruys A."/>
            <person name="Hutchinson M.I."/>
            <person name="Powell A.J."/>
            <person name="Barry K."/>
            <person name="Miller A.N."/>
            <person name="Grigoriev I.V."/>
            <person name="Debuchy R."/>
            <person name="Gladieux P."/>
            <person name="Hiltunen Thoren M."/>
            <person name="Johannesson H."/>
        </authorList>
    </citation>
    <scope>NUCLEOTIDE SEQUENCE</scope>
    <source>
        <strain evidence="6">CBS 118394</strain>
    </source>
</reference>
<sequence>MLTRDFEALLQRAEQLLGQARDGMAPAGVTDLAGIFFLPLSLTASQFGMNFRELEDLSIWVMFVTMVPVMLVAGVICFWGRVKKLKWGTGD</sequence>
<keyword evidence="2 5" id="KW-0812">Transmembrane</keyword>
<dbReference type="GO" id="GO:0016020">
    <property type="term" value="C:membrane"/>
    <property type="evidence" value="ECO:0007669"/>
    <property type="project" value="UniProtKB-SubCell"/>
</dbReference>
<gene>
    <name evidence="6" type="ORF">B0H66DRAFT_598911</name>
</gene>
<keyword evidence="4 5" id="KW-0472">Membrane</keyword>
<dbReference type="EMBL" id="JAUEDM010000001">
    <property type="protein sequence ID" value="KAK3331430.1"/>
    <property type="molecule type" value="Genomic_DNA"/>
</dbReference>